<dbReference type="Proteomes" id="UP000326725">
    <property type="component" value="Unassembled WGS sequence"/>
</dbReference>
<evidence type="ECO:0000313" key="2">
    <source>
        <dbReference type="Proteomes" id="UP000326725"/>
    </source>
</evidence>
<keyword evidence="2" id="KW-1185">Reference proteome</keyword>
<evidence type="ECO:0008006" key="3">
    <source>
        <dbReference type="Google" id="ProtNLM"/>
    </source>
</evidence>
<reference evidence="1 2" key="1">
    <citation type="submission" date="2019-09" db="EMBL/GenBank/DDBJ databases">
        <authorList>
            <person name="Criscuolo A."/>
        </authorList>
    </citation>
    <scope>NUCLEOTIDE SEQUENCE [LARGE SCALE GENOMIC DNA]</scope>
    <source>
        <strain evidence="2">3(2)</strain>
    </source>
</reference>
<evidence type="ECO:0000313" key="1">
    <source>
        <dbReference type="EMBL" id="VVZ94335.1"/>
    </source>
</evidence>
<gene>
    <name evidence="1" type="ORF">HALO32_00385</name>
</gene>
<accession>A0A5K1HYG7</accession>
<name>A0A5K1HYG7_9GAMM</name>
<proteinExistence type="predicted"/>
<sequence length="50" mass="5754">MARQAASMKKIRTRFSQDYKDEALALADRVPVTKSSAIREPSEVGWSRWQ</sequence>
<organism evidence="1 2">
    <name type="scientific">Halomonas lysinitropha</name>
    <dbReference type="NCBI Taxonomy" id="2607506"/>
    <lineage>
        <taxon>Bacteria</taxon>
        <taxon>Pseudomonadati</taxon>
        <taxon>Pseudomonadota</taxon>
        <taxon>Gammaproteobacteria</taxon>
        <taxon>Oceanospirillales</taxon>
        <taxon>Halomonadaceae</taxon>
        <taxon>Halomonas</taxon>
    </lineage>
</organism>
<protein>
    <recommendedName>
        <fullName evidence="3">Transposase</fullName>
    </recommendedName>
</protein>
<dbReference type="AlphaFoldDB" id="A0A5K1HYG7"/>
<dbReference type="EMBL" id="CABVOU010000015">
    <property type="protein sequence ID" value="VVZ94335.1"/>
    <property type="molecule type" value="Genomic_DNA"/>
</dbReference>